<dbReference type="PANTHER" id="PTHR39962">
    <property type="entry name" value="BLL4848 PROTEIN"/>
    <property type="match status" value="1"/>
</dbReference>
<dbReference type="Pfam" id="PF06230">
    <property type="entry name" value="LpxI_C"/>
    <property type="match status" value="1"/>
</dbReference>
<keyword evidence="4" id="KW-1185">Reference proteome</keyword>
<evidence type="ECO:0000313" key="3">
    <source>
        <dbReference type="EMBL" id="MET3612679.1"/>
    </source>
</evidence>
<dbReference type="Gene3D" id="3.40.50.20">
    <property type="match status" value="1"/>
</dbReference>
<dbReference type="InterPro" id="IPR043167">
    <property type="entry name" value="LpxI_C_sf"/>
</dbReference>
<dbReference type="Pfam" id="PF17930">
    <property type="entry name" value="LpxI_N"/>
    <property type="match status" value="1"/>
</dbReference>
<feature type="domain" description="LpxI C-terminal" evidence="1">
    <location>
        <begin position="146"/>
        <end position="280"/>
    </location>
</feature>
<dbReference type="RefSeq" id="WP_354555232.1">
    <property type="nucleotide sequence ID" value="NZ_JBEPMB010000001.1"/>
</dbReference>
<evidence type="ECO:0000313" key="4">
    <source>
        <dbReference type="Proteomes" id="UP001549047"/>
    </source>
</evidence>
<dbReference type="InterPro" id="IPR010415">
    <property type="entry name" value="LpxI_C"/>
</dbReference>
<dbReference type="InterPro" id="IPR041255">
    <property type="entry name" value="LpxI_N"/>
</dbReference>
<dbReference type="Gene3D" id="3.40.140.80">
    <property type="match status" value="1"/>
</dbReference>
<name>A0ABV2IYH5_9HYPH</name>
<dbReference type="InterPro" id="IPR053174">
    <property type="entry name" value="LpxI"/>
</dbReference>
<accession>A0ABV2IYH5</accession>
<dbReference type="PANTHER" id="PTHR39962:SF1">
    <property type="entry name" value="LPXI FAMILY PROTEIN"/>
    <property type="match status" value="1"/>
</dbReference>
<feature type="domain" description="LpxI N-terminal" evidence="2">
    <location>
        <begin position="11"/>
        <end position="142"/>
    </location>
</feature>
<comment type="caution">
    <text evidence="3">The sequence shown here is derived from an EMBL/GenBank/DDBJ whole genome shotgun (WGS) entry which is preliminary data.</text>
</comment>
<evidence type="ECO:0000259" key="2">
    <source>
        <dbReference type="Pfam" id="PF17930"/>
    </source>
</evidence>
<reference evidence="3 4" key="1">
    <citation type="submission" date="2024-06" db="EMBL/GenBank/DDBJ databases">
        <title>Genomic Encyclopedia of Type Strains, Phase IV (KMG-IV): sequencing the most valuable type-strain genomes for metagenomic binning, comparative biology and taxonomic classification.</title>
        <authorList>
            <person name="Goeker M."/>
        </authorList>
    </citation>
    <scope>NUCLEOTIDE SEQUENCE [LARGE SCALE GENOMIC DNA]</scope>
    <source>
        <strain evidence="3 4">DSM 29780</strain>
    </source>
</reference>
<proteinExistence type="predicted"/>
<dbReference type="EMBL" id="JBEPMB010000001">
    <property type="protein sequence ID" value="MET3612679.1"/>
    <property type="molecule type" value="Genomic_DNA"/>
</dbReference>
<evidence type="ECO:0000259" key="1">
    <source>
        <dbReference type="Pfam" id="PF06230"/>
    </source>
</evidence>
<sequence>MQAGDQSASGRLAIIAGGGLLPHYLAEAARRNGENPLIIQLLGEAGPEWNGYDLEHASVGNFAGIKELFRRFSITRVVLSGSVRRRPEWRQIRPTLGFLATVPFVLKTLRRGGDNAVLEMVIALLEALGCRVIGAHEIAPDLLASAGPVGRWTPDSEAEEDIRVGIEAALQLGRLDIGQGAVAVGGRVVALEGPEGTDAMLKRVAEMRASGRISSRRKGVLVKLAKPQQDERADLPAIGLTTLKNASLAGLAGIVGEAGRSLLLDRSELTEAANAAGMFVLGVEISRPEAAEAT</sequence>
<gene>
    <name evidence="3" type="ORF">ABID16_000984</name>
</gene>
<organism evidence="3 4">
    <name type="scientific">Rhizobium aquaticum</name>
    <dbReference type="NCBI Taxonomy" id="1549636"/>
    <lineage>
        <taxon>Bacteria</taxon>
        <taxon>Pseudomonadati</taxon>
        <taxon>Pseudomonadota</taxon>
        <taxon>Alphaproteobacteria</taxon>
        <taxon>Hyphomicrobiales</taxon>
        <taxon>Rhizobiaceae</taxon>
        <taxon>Rhizobium/Agrobacterium group</taxon>
        <taxon>Rhizobium</taxon>
    </lineage>
</organism>
<dbReference type="Proteomes" id="UP001549047">
    <property type="component" value="Unassembled WGS sequence"/>
</dbReference>
<protein>
    <submittedName>
        <fullName evidence="3">DUF1009 family protein</fullName>
    </submittedName>
</protein>